<evidence type="ECO:0000313" key="2">
    <source>
        <dbReference type="EMBL" id="KAI8040799.1"/>
    </source>
</evidence>
<feature type="compositionally biased region" description="Basic residues" evidence="1">
    <location>
        <begin position="9"/>
        <end position="21"/>
    </location>
</feature>
<feature type="region of interest" description="Disordered" evidence="1">
    <location>
        <begin position="1"/>
        <end position="21"/>
    </location>
</feature>
<reference evidence="2" key="1">
    <citation type="journal article" date="2023" name="Genome Biol. Evol.">
        <title>Long-read-based Genome Assembly of Drosophila gunungcola Reveals Fewer Chemosensory Genes in Flower-breeding Species.</title>
        <authorList>
            <person name="Negi A."/>
            <person name="Liao B.Y."/>
            <person name="Yeh S.D."/>
        </authorList>
    </citation>
    <scope>NUCLEOTIDE SEQUENCE</scope>
    <source>
        <strain evidence="2">Sukarami</strain>
    </source>
</reference>
<dbReference type="AlphaFoldDB" id="A0A9P9YQK7"/>
<accession>A0A9P9YQK7</accession>
<dbReference type="Proteomes" id="UP001059596">
    <property type="component" value="Unassembled WGS sequence"/>
</dbReference>
<proteinExistence type="predicted"/>
<protein>
    <submittedName>
        <fullName evidence="2">Uncharacterized protein</fullName>
    </submittedName>
</protein>
<evidence type="ECO:0000313" key="3">
    <source>
        <dbReference type="Proteomes" id="UP001059596"/>
    </source>
</evidence>
<sequence>MSNGECKQQKGRRPQASKTRRLYHPSALFPHLGRIDVQFVCRPGEDSENCIRSMPASLTSVGLSIFVETRDPEFQPATIATATPSNCVCV</sequence>
<dbReference type="EMBL" id="JAMKOV010000004">
    <property type="protein sequence ID" value="KAI8040799.1"/>
    <property type="molecule type" value="Genomic_DNA"/>
</dbReference>
<gene>
    <name evidence="2" type="ORF">M5D96_006742</name>
</gene>
<evidence type="ECO:0000256" key="1">
    <source>
        <dbReference type="SAM" id="MobiDB-lite"/>
    </source>
</evidence>
<keyword evidence="3" id="KW-1185">Reference proteome</keyword>
<organism evidence="2 3">
    <name type="scientific">Drosophila gunungcola</name>
    <name type="common">fruit fly</name>
    <dbReference type="NCBI Taxonomy" id="103775"/>
    <lineage>
        <taxon>Eukaryota</taxon>
        <taxon>Metazoa</taxon>
        <taxon>Ecdysozoa</taxon>
        <taxon>Arthropoda</taxon>
        <taxon>Hexapoda</taxon>
        <taxon>Insecta</taxon>
        <taxon>Pterygota</taxon>
        <taxon>Neoptera</taxon>
        <taxon>Endopterygota</taxon>
        <taxon>Diptera</taxon>
        <taxon>Brachycera</taxon>
        <taxon>Muscomorpha</taxon>
        <taxon>Ephydroidea</taxon>
        <taxon>Drosophilidae</taxon>
        <taxon>Drosophila</taxon>
        <taxon>Sophophora</taxon>
    </lineage>
</organism>
<name>A0A9P9YQK7_9MUSC</name>
<comment type="caution">
    <text evidence="2">The sequence shown here is derived from an EMBL/GenBank/DDBJ whole genome shotgun (WGS) entry which is preliminary data.</text>
</comment>